<sequence length="803" mass="90396">MSLRAETYLALCLIDAIDDSNLDAVRLLLEKHNANPNSMILEKAVAPIHLVIGADHETFAEKATSLMLQFGGNANLPSVEQRLTPLHVAASLGRASIARLLLNAGGNVELQDDEDRTPIEHAIEEGHYDVLVLLKNHVFEQKIERRRKKLLQEQEQQQQQLCPPPAAEMSSVLASPSMHLRKGFAGKMAQHSGKTLSALQELDDNVLTPNKIHYNFDVTSPYYVNITHRRRDRGNHDSVSQTLFLPEGKENSTPPAAAQCDDKDYGPPPPPAPKRTNLFELTERNLKNFTRDDDERRGGGRRRSSFIECWRQQIADLRDRNRISRRMDDIERILSSFTENPNQTAYTDAVDESFRTAQEVELPIHPVPTEKQQEQEQTDTPKKALEKDEKEEEEEEEEENEQDLQELCEVVEILDTSDSDDEQQAQSEPTTIMAPPLPPPAVSVLQVTSDTGTTYSFPVKRNPSITSQSTVVTLPPLDYDTDALRAELTHYGEPPGPITKHTKKLYLRKLIKCRRNPERVTAAASAAALGSKNYSVELMATIRREETFNNITKDHQSLEQEMASEFQSNNGPRARPFREGHQKKSFIYLLLDPRITNNLPAQQQQQQHTQHELWLCFLSAVFYVGKGKSSRPYSHLYDALKLHQPTGTGNMAPADGERPGEAEQDEGLLVIEEEQIVEQCQEKAPTKGPAMVPSEAEGAEVRVERTDSRKLNRILDIWAAGKGVVCLHVFHNIMPAEAYTREAAIIDAVGLANLTNLKRGDYYGKCVSWPMKRRKQLGILLLWKAFLIYMAEGETQLLAGDLV</sequence>
<dbReference type="SMART" id="SM00248">
    <property type="entry name" value="ANK"/>
    <property type="match status" value="3"/>
</dbReference>
<dbReference type="PANTHER" id="PTHR46427">
    <property type="entry name" value="ANKYRIN REPEAT AND LEM DOMAIN-CONTAINING PROTEIN 1"/>
    <property type="match status" value="1"/>
</dbReference>
<protein>
    <recommendedName>
        <fullName evidence="3">LEM domain-containing protein</fullName>
    </recommendedName>
</protein>
<dbReference type="SMART" id="SM00540">
    <property type="entry name" value="LEM"/>
    <property type="match status" value="1"/>
</dbReference>
<dbReference type="eggNOG" id="KOG0504">
    <property type="taxonomic scope" value="Eukaryota"/>
</dbReference>
<dbReference type="HOGENOM" id="CLU_009034_0_0_1"/>
<dbReference type="CDD" id="cd12934">
    <property type="entry name" value="LEM"/>
    <property type="match status" value="1"/>
</dbReference>
<feature type="region of interest" description="Disordered" evidence="2">
    <location>
        <begin position="244"/>
        <end position="276"/>
    </location>
</feature>
<reference evidence="4" key="3">
    <citation type="journal article" date="2013" name="Nucleic Acids Res.">
        <title>The genome of Anopheles darlingi, the main neotropical malaria vector.</title>
        <authorList>
            <person name="Marinotti O."/>
            <person name="Cerqueira G.C."/>
            <person name="de Almeida L.G."/>
            <person name="Ferro M.I."/>
            <person name="Loreto E.L."/>
            <person name="Zaha A."/>
            <person name="Teixeira S.M."/>
            <person name="Wespiser A.R."/>
            <person name="Almeida E Silva A."/>
            <person name="Schlindwein A.D."/>
            <person name="Pacheco A.C."/>
            <person name="Silva A.L."/>
            <person name="Graveley B.R."/>
            <person name="Walenz B.P."/>
            <person name="Lima Bde A."/>
            <person name="Ribeiro C.A."/>
            <person name="Nunes-Silva C.G."/>
            <person name="de Carvalho C.R."/>
            <person name="Soares C.M."/>
            <person name="de Menezes C.B."/>
            <person name="Matiolli C."/>
            <person name="Caffrey D."/>
            <person name="Araujo D.A."/>
            <person name="de Oliveira D.M."/>
            <person name="Golenbock D."/>
            <person name="Grisard E.C."/>
            <person name="Fantinatti-Garboggini F."/>
            <person name="de Carvalho F.M."/>
            <person name="Barcellos F.G."/>
            <person name="Prosdocimi F."/>
            <person name="May G."/>
            <person name="Azevedo Junior G.M."/>
            <person name="Guimaraes G.M."/>
            <person name="Goldman G.H."/>
            <person name="Padilha I.Q."/>
            <person name="Batista Jda S."/>
            <person name="Ferro J.A."/>
            <person name="Ribeiro J.M."/>
            <person name="Fietto J.L."/>
            <person name="Dabbas K.M."/>
            <person name="Cerdeira L."/>
            <person name="Agnez-Lima L.F."/>
            <person name="Brocchi M."/>
            <person name="de Carvalho M.O."/>
            <person name="Teixeira Mde M."/>
            <person name="Diniz Maia Mde M."/>
            <person name="Goldman M.H."/>
            <person name="Cruz Schneider M.P."/>
            <person name="Felipe M.S."/>
            <person name="Hungria M."/>
            <person name="Nicolas M.F."/>
            <person name="Pereira M."/>
            <person name="Montes M.A."/>
            <person name="Cantao M.E."/>
            <person name="Vincentz M."/>
            <person name="Rafael M.S."/>
            <person name="Silverman N."/>
            <person name="Stoco P.H."/>
            <person name="Souza R.C."/>
            <person name="Vicentini R."/>
            <person name="Gazzinelli R.T."/>
            <person name="Neves Rde O."/>
            <person name="Silva R."/>
            <person name="Astolfi-Filho S."/>
            <person name="Maciel T.E."/>
            <person name="Urmenyi T.P."/>
            <person name="Tadei W.P."/>
            <person name="Camargo E.P."/>
            <person name="de Vasconcelos A.T."/>
        </authorList>
    </citation>
    <scope>NUCLEOTIDE SEQUENCE</scope>
</reference>
<dbReference type="GO" id="GO:0000712">
    <property type="term" value="P:resolution of meiotic recombination intermediates"/>
    <property type="evidence" value="ECO:0007669"/>
    <property type="project" value="TreeGrafter"/>
</dbReference>
<feature type="region of interest" description="Disordered" evidence="2">
    <location>
        <begin position="416"/>
        <end position="438"/>
    </location>
</feature>
<dbReference type="Pfam" id="PF12796">
    <property type="entry name" value="Ank_2"/>
    <property type="match status" value="1"/>
</dbReference>
<evidence type="ECO:0000313" key="6">
    <source>
        <dbReference type="Proteomes" id="UP000000673"/>
    </source>
</evidence>
<evidence type="ECO:0000313" key="4">
    <source>
        <dbReference type="EMBL" id="ETN62996.1"/>
    </source>
</evidence>
<evidence type="ECO:0000259" key="3">
    <source>
        <dbReference type="PROSITE" id="PS50954"/>
    </source>
</evidence>
<name>W5JG04_ANODA</name>
<dbReference type="InterPro" id="IPR036770">
    <property type="entry name" value="Ankyrin_rpt-contain_sf"/>
</dbReference>
<reference evidence="5" key="4">
    <citation type="submission" date="2015-06" db="UniProtKB">
        <authorList>
            <consortium name="EnsemblMetazoa"/>
        </authorList>
    </citation>
    <scope>IDENTIFICATION</scope>
</reference>
<reference evidence="4 6" key="1">
    <citation type="journal article" date="2010" name="BMC Genomics">
        <title>Combination of measures distinguishes pre-miRNAs from other stem-loops in the genome of the newly sequenced Anopheles darlingi.</title>
        <authorList>
            <person name="Mendes N.D."/>
            <person name="Freitas A.T."/>
            <person name="Vasconcelos A.T."/>
            <person name="Sagot M.F."/>
        </authorList>
    </citation>
    <scope>NUCLEOTIDE SEQUENCE</scope>
</reference>
<dbReference type="Gene3D" id="1.25.40.20">
    <property type="entry name" value="Ankyrin repeat-containing domain"/>
    <property type="match status" value="1"/>
</dbReference>
<dbReference type="InterPro" id="IPR034998">
    <property type="entry name" value="ANKLE1"/>
</dbReference>
<dbReference type="PROSITE" id="PS50088">
    <property type="entry name" value="ANK_REPEAT"/>
    <property type="match status" value="1"/>
</dbReference>
<dbReference type="Pfam" id="PF03020">
    <property type="entry name" value="LEM"/>
    <property type="match status" value="1"/>
</dbReference>
<dbReference type="GO" id="GO:0005654">
    <property type="term" value="C:nucleoplasm"/>
    <property type="evidence" value="ECO:0007669"/>
    <property type="project" value="TreeGrafter"/>
</dbReference>
<dbReference type="Pfam" id="PF22945">
    <property type="entry name" value="LEM-3_GIY-YIG"/>
    <property type="match status" value="2"/>
</dbReference>
<proteinExistence type="predicted"/>
<feature type="compositionally biased region" description="Acidic residues" evidence="2">
    <location>
        <begin position="389"/>
        <end position="404"/>
    </location>
</feature>
<dbReference type="PROSITE" id="PS50954">
    <property type="entry name" value="LEM"/>
    <property type="match status" value="1"/>
</dbReference>
<accession>W5JG04</accession>
<dbReference type="VEuPathDB" id="VectorBase:ADAC005307"/>
<dbReference type="GO" id="GO:0005737">
    <property type="term" value="C:cytoplasm"/>
    <property type="evidence" value="ECO:0007669"/>
    <property type="project" value="TreeGrafter"/>
</dbReference>
<gene>
    <name evidence="4" type="ORF">AND_005307</name>
</gene>
<keyword evidence="6" id="KW-1185">Reference proteome</keyword>
<keyword evidence="1" id="KW-0040">ANK repeat</keyword>
<feature type="region of interest" description="Disordered" evidence="2">
    <location>
        <begin position="364"/>
        <end position="404"/>
    </location>
</feature>
<dbReference type="AlphaFoldDB" id="W5JG04"/>
<dbReference type="OMA" id="YINITHR"/>
<dbReference type="PROSITE" id="PS50297">
    <property type="entry name" value="ANK_REP_REGION"/>
    <property type="match status" value="1"/>
</dbReference>
<dbReference type="PANTHER" id="PTHR46427:SF1">
    <property type="entry name" value="ANKYRIN REPEAT AND LEM DOMAIN-CONTAINING PROTEIN 1"/>
    <property type="match status" value="1"/>
</dbReference>
<dbReference type="Proteomes" id="UP000000673">
    <property type="component" value="Unassembled WGS sequence"/>
</dbReference>
<dbReference type="InterPro" id="IPR011015">
    <property type="entry name" value="LEM/LEM-like_dom_sf"/>
</dbReference>
<organism evidence="4">
    <name type="scientific">Anopheles darlingi</name>
    <name type="common">Mosquito</name>
    <dbReference type="NCBI Taxonomy" id="43151"/>
    <lineage>
        <taxon>Eukaryota</taxon>
        <taxon>Metazoa</taxon>
        <taxon>Ecdysozoa</taxon>
        <taxon>Arthropoda</taxon>
        <taxon>Hexapoda</taxon>
        <taxon>Insecta</taxon>
        <taxon>Pterygota</taxon>
        <taxon>Neoptera</taxon>
        <taxon>Endopterygota</taxon>
        <taxon>Diptera</taxon>
        <taxon>Nematocera</taxon>
        <taxon>Culicoidea</taxon>
        <taxon>Culicidae</taxon>
        <taxon>Anophelinae</taxon>
        <taxon>Anopheles</taxon>
    </lineage>
</organism>
<evidence type="ECO:0000256" key="2">
    <source>
        <dbReference type="SAM" id="MobiDB-lite"/>
    </source>
</evidence>
<feature type="domain" description="LEM" evidence="3">
    <location>
        <begin position="473"/>
        <end position="517"/>
    </location>
</feature>
<dbReference type="SUPFAM" id="SSF63451">
    <property type="entry name" value="LEM domain"/>
    <property type="match status" value="1"/>
</dbReference>
<dbReference type="InterPro" id="IPR003887">
    <property type="entry name" value="LEM_dom"/>
</dbReference>
<dbReference type="Gene3D" id="1.10.720.40">
    <property type="match status" value="1"/>
</dbReference>
<dbReference type="EnsemblMetazoa" id="ADAC005307-RA">
    <property type="protein sequence ID" value="ADAC005307-PA"/>
    <property type="gene ID" value="ADAC005307"/>
</dbReference>
<dbReference type="STRING" id="43151.W5JG04"/>
<feature type="region of interest" description="Disordered" evidence="2">
    <location>
        <begin position="644"/>
        <end position="663"/>
    </location>
</feature>
<feature type="compositionally biased region" description="Basic and acidic residues" evidence="2">
    <location>
        <begin position="371"/>
        <end position="388"/>
    </location>
</feature>
<dbReference type="GO" id="GO:0004520">
    <property type="term" value="F:DNA endonuclease activity"/>
    <property type="evidence" value="ECO:0007669"/>
    <property type="project" value="TreeGrafter"/>
</dbReference>
<evidence type="ECO:0000313" key="5">
    <source>
        <dbReference type="EnsemblMetazoa" id="ADAC005307-PA"/>
    </source>
</evidence>
<dbReference type="InterPro" id="IPR002110">
    <property type="entry name" value="Ankyrin_rpt"/>
</dbReference>
<dbReference type="GO" id="GO:0000724">
    <property type="term" value="P:double-strand break repair via homologous recombination"/>
    <property type="evidence" value="ECO:0007669"/>
    <property type="project" value="TreeGrafter"/>
</dbReference>
<dbReference type="CDD" id="cd10454">
    <property type="entry name" value="GIY-YIG_COG3680_Meta"/>
    <property type="match status" value="1"/>
</dbReference>
<dbReference type="FunCoup" id="W5JG04">
    <property type="interactions" value="443"/>
</dbReference>
<feature type="repeat" description="ANK" evidence="1">
    <location>
        <begin position="81"/>
        <end position="113"/>
    </location>
</feature>
<dbReference type="SUPFAM" id="SSF48403">
    <property type="entry name" value="Ankyrin repeat"/>
    <property type="match status" value="1"/>
</dbReference>
<evidence type="ECO:0000256" key="1">
    <source>
        <dbReference type="PROSITE-ProRule" id="PRU00023"/>
    </source>
</evidence>
<dbReference type="EMBL" id="ADMH02001328">
    <property type="protein sequence ID" value="ETN62996.1"/>
    <property type="molecule type" value="Genomic_DNA"/>
</dbReference>
<reference evidence="4" key="2">
    <citation type="submission" date="2010-05" db="EMBL/GenBank/DDBJ databases">
        <authorList>
            <person name="Almeida L.G."/>
            <person name="Nicolas M.F."/>
            <person name="Souza R.C."/>
            <person name="Vasconcelos A.T.R."/>
        </authorList>
    </citation>
    <scope>NUCLEOTIDE SEQUENCE</scope>
</reference>